<comment type="caution">
    <text evidence="10">The sequence shown here is derived from an EMBL/GenBank/DDBJ whole genome shotgun (WGS) entry which is preliminary data.</text>
</comment>
<evidence type="ECO:0000256" key="5">
    <source>
        <dbReference type="ARBA" id="ARBA00022801"/>
    </source>
</evidence>
<keyword evidence="5 7" id="KW-0378">Hydrolase</keyword>
<name>A0ABP0EWC2_CLALP</name>
<dbReference type="PANTHER" id="PTHR10589:SF17">
    <property type="entry name" value="UBIQUITIN CARBOXYL-TERMINAL HYDROLASE"/>
    <property type="match status" value="1"/>
</dbReference>
<dbReference type="EMBL" id="CAWYQH010000001">
    <property type="protein sequence ID" value="CAK8671729.1"/>
    <property type="molecule type" value="Genomic_DNA"/>
</dbReference>
<dbReference type="InterPro" id="IPR057254">
    <property type="entry name" value="UCH_AS"/>
</dbReference>
<comment type="similarity">
    <text evidence="2 7 8">Belongs to the peptidase C12 family.</text>
</comment>
<dbReference type="EC" id="3.4.19.12" evidence="8"/>
<proteinExistence type="inferred from homology"/>
<evidence type="ECO:0000256" key="2">
    <source>
        <dbReference type="ARBA" id="ARBA00009326"/>
    </source>
</evidence>
<feature type="domain" description="UCH catalytic" evidence="9">
    <location>
        <begin position="5"/>
        <end position="229"/>
    </location>
</feature>
<keyword evidence="3 7" id="KW-0645">Protease</keyword>
<dbReference type="Pfam" id="PF01088">
    <property type="entry name" value="Peptidase_C12"/>
    <property type="match status" value="1"/>
</dbReference>
<dbReference type="PRINTS" id="PR00707">
    <property type="entry name" value="UBCTHYDRLASE"/>
</dbReference>
<evidence type="ECO:0000256" key="8">
    <source>
        <dbReference type="RuleBase" id="RU361215"/>
    </source>
</evidence>
<dbReference type="InterPro" id="IPR036959">
    <property type="entry name" value="Peptidase_C12_UCH_sf"/>
</dbReference>
<comment type="catalytic activity">
    <reaction evidence="1 7 8">
        <text>Thiol-dependent hydrolysis of ester, thioester, amide, peptide and isopeptide bonds formed by the C-terminal Gly of ubiquitin (a 76-residue protein attached to proteins as an intracellular targeting signal).</text>
        <dbReference type="EC" id="3.4.19.12"/>
    </reaction>
</comment>
<keyword evidence="4 7" id="KW-0833">Ubl conjugation pathway</keyword>
<keyword evidence="11" id="KW-1185">Reference proteome</keyword>
<feature type="site" description="Important for enzyme activity" evidence="7">
    <location>
        <position position="184"/>
    </location>
</feature>
<evidence type="ECO:0000256" key="3">
    <source>
        <dbReference type="ARBA" id="ARBA00022670"/>
    </source>
</evidence>
<dbReference type="PROSITE" id="PS00140">
    <property type="entry name" value="UCH_1"/>
    <property type="match status" value="1"/>
</dbReference>
<feature type="active site" description="Nucleophile" evidence="7">
    <location>
        <position position="95"/>
    </location>
</feature>
<reference evidence="10 11" key="1">
    <citation type="submission" date="2024-02" db="EMBL/GenBank/DDBJ databases">
        <authorList>
            <person name="Daric V."/>
            <person name="Darras S."/>
        </authorList>
    </citation>
    <scope>NUCLEOTIDE SEQUENCE [LARGE SCALE GENOMIC DNA]</scope>
</reference>
<dbReference type="Proteomes" id="UP001642483">
    <property type="component" value="Unassembled WGS sequence"/>
</dbReference>
<protein>
    <recommendedName>
        <fullName evidence="8">Ubiquitin carboxyl-terminal hydrolase</fullName>
        <ecNumber evidence="8">3.4.19.12</ecNumber>
    </recommendedName>
</protein>
<evidence type="ECO:0000256" key="6">
    <source>
        <dbReference type="ARBA" id="ARBA00022807"/>
    </source>
</evidence>
<dbReference type="InterPro" id="IPR038765">
    <property type="entry name" value="Papain-like_cys_pep_sf"/>
</dbReference>
<evidence type="ECO:0000256" key="1">
    <source>
        <dbReference type="ARBA" id="ARBA00000707"/>
    </source>
</evidence>
<evidence type="ECO:0000313" key="11">
    <source>
        <dbReference type="Proteomes" id="UP001642483"/>
    </source>
</evidence>
<keyword evidence="6 7" id="KW-0788">Thiol protease</keyword>
<accession>A0ABP0EWC2</accession>
<evidence type="ECO:0000256" key="7">
    <source>
        <dbReference type="PROSITE-ProRule" id="PRU01393"/>
    </source>
</evidence>
<dbReference type="PANTHER" id="PTHR10589">
    <property type="entry name" value="UBIQUITIN CARBOXYL-TERMINAL HYDROLASE"/>
    <property type="match status" value="1"/>
</dbReference>
<evidence type="ECO:0000313" key="10">
    <source>
        <dbReference type="EMBL" id="CAK8671729.1"/>
    </source>
</evidence>
<gene>
    <name evidence="10" type="ORF">CVLEPA_LOCUS770</name>
</gene>
<feature type="site" description="Transition state stabilizer" evidence="7">
    <location>
        <position position="89"/>
    </location>
</feature>
<dbReference type="Gene3D" id="3.40.532.10">
    <property type="entry name" value="Peptidase C12, ubiquitin carboxyl-terminal hydrolase"/>
    <property type="match status" value="1"/>
</dbReference>
<sequence length="231" mass="25711">MSAVRWMPLESNPDVMNQFIANLGVSRQYQFTDVYGLDPELLCMVPQPCLAVILLFPVSDKYAEFREEEAKRLIASGHQHSPNVFFMKQTIGNACGTIGVIHAIANCQDKVKIEDDSILSNFFKNSNSLTPADKGKQLESNEGIHDVHTTFAQQGQTASLSAEAHVDLHFVALVHVDGSIYELDGNKQFPINHGSSSEETFLEDAAKVCREFMARDQSELRFTIVAFSKVQ</sequence>
<feature type="active site" description="Proton donor" evidence="7">
    <location>
        <position position="169"/>
    </location>
</feature>
<organism evidence="10 11">
    <name type="scientific">Clavelina lepadiformis</name>
    <name type="common">Light-bulb sea squirt</name>
    <name type="synonym">Ascidia lepadiformis</name>
    <dbReference type="NCBI Taxonomy" id="159417"/>
    <lineage>
        <taxon>Eukaryota</taxon>
        <taxon>Metazoa</taxon>
        <taxon>Chordata</taxon>
        <taxon>Tunicata</taxon>
        <taxon>Ascidiacea</taxon>
        <taxon>Aplousobranchia</taxon>
        <taxon>Clavelinidae</taxon>
        <taxon>Clavelina</taxon>
    </lineage>
</organism>
<evidence type="ECO:0000259" key="9">
    <source>
        <dbReference type="PROSITE" id="PS52048"/>
    </source>
</evidence>
<dbReference type="SUPFAM" id="SSF54001">
    <property type="entry name" value="Cysteine proteinases"/>
    <property type="match status" value="1"/>
</dbReference>
<dbReference type="InterPro" id="IPR001578">
    <property type="entry name" value="Peptidase_C12_UCH"/>
</dbReference>
<dbReference type="CDD" id="cd09616">
    <property type="entry name" value="Peptidase_C12_UCH_L1_L3"/>
    <property type="match status" value="1"/>
</dbReference>
<dbReference type="PROSITE" id="PS52048">
    <property type="entry name" value="UCH_DOMAIN"/>
    <property type="match status" value="1"/>
</dbReference>
<evidence type="ECO:0000256" key="4">
    <source>
        <dbReference type="ARBA" id="ARBA00022786"/>
    </source>
</evidence>